<feature type="domain" description="B box-type" evidence="7">
    <location>
        <begin position="86"/>
        <end position="127"/>
    </location>
</feature>
<dbReference type="Gene3D" id="3.30.160.60">
    <property type="entry name" value="Classic Zinc Finger"/>
    <property type="match status" value="1"/>
</dbReference>
<dbReference type="InterPro" id="IPR027370">
    <property type="entry name" value="Znf-RING_euk"/>
</dbReference>
<evidence type="ECO:0000259" key="6">
    <source>
        <dbReference type="PROSITE" id="PS50089"/>
    </source>
</evidence>
<dbReference type="GO" id="GO:0008270">
    <property type="term" value="F:zinc ion binding"/>
    <property type="evidence" value="ECO:0007669"/>
    <property type="project" value="UniProtKB-KW"/>
</dbReference>
<dbReference type="SMART" id="SM00336">
    <property type="entry name" value="BBOX"/>
    <property type="match status" value="1"/>
</dbReference>
<dbReference type="InterPro" id="IPR000315">
    <property type="entry name" value="Znf_B-box"/>
</dbReference>
<evidence type="ECO:0000256" key="5">
    <source>
        <dbReference type="SAM" id="Coils"/>
    </source>
</evidence>
<dbReference type="InterPro" id="IPR017907">
    <property type="entry name" value="Znf_RING_CS"/>
</dbReference>
<name>A0ABD0X1P8_UMBPY</name>
<dbReference type="SUPFAM" id="SSF57850">
    <property type="entry name" value="RING/U-box"/>
    <property type="match status" value="1"/>
</dbReference>
<gene>
    <name evidence="8" type="ORF">UPYG_G00105240</name>
</gene>
<dbReference type="Proteomes" id="UP001557470">
    <property type="component" value="Unassembled WGS sequence"/>
</dbReference>
<dbReference type="PANTHER" id="PTHR24103">
    <property type="entry name" value="E3 UBIQUITIN-PROTEIN LIGASE TRIM"/>
    <property type="match status" value="1"/>
</dbReference>
<keyword evidence="3" id="KW-0862">Zinc</keyword>
<comment type="caution">
    <text evidence="8">The sequence shown here is derived from an EMBL/GenBank/DDBJ whole genome shotgun (WGS) entry which is preliminary data.</text>
</comment>
<dbReference type="Pfam" id="PF13445">
    <property type="entry name" value="zf-RING_UBOX"/>
    <property type="match status" value="1"/>
</dbReference>
<evidence type="ECO:0000313" key="9">
    <source>
        <dbReference type="Proteomes" id="UP001557470"/>
    </source>
</evidence>
<dbReference type="InterPro" id="IPR050143">
    <property type="entry name" value="TRIM/RBCC"/>
</dbReference>
<reference evidence="8 9" key="1">
    <citation type="submission" date="2024-06" db="EMBL/GenBank/DDBJ databases">
        <authorList>
            <person name="Pan Q."/>
            <person name="Wen M."/>
            <person name="Jouanno E."/>
            <person name="Zahm M."/>
            <person name="Klopp C."/>
            <person name="Cabau C."/>
            <person name="Louis A."/>
            <person name="Berthelot C."/>
            <person name="Parey E."/>
            <person name="Roest Crollius H."/>
            <person name="Montfort J."/>
            <person name="Robinson-Rechavi M."/>
            <person name="Bouchez O."/>
            <person name="Lampietro C."/>
            <person name="Lopez Roques C."/>
            <person name="Donnadieu C."/>
            <person name="Postlethwait J."/>
            <person name="Bobe J."/>
            <person name="Verreycken H."/>
            <person name="Guiguen Y."/>
        </authorList>
    </citation>
    <scope>NUCLEOTIDE SEQUENCE [LARGE SCALE GENOMIC DNA]</scope>
    <source>
        <strain evidence="8">Up_M1</strain>
        <tissue evidence="8">Testis</tissue>
    </source>
</reference>
<accession>A0ABD0X1P8</accession>
<evidence type="ECO:0000313" key="8">
    <source>
        <dbReference type="EMBL" id="KAL0993253.1"/>
    </source>
</evidence>
<dbReference type="PROSITE" id="PS50089">
    <property type="entry name" value="ZF_RING_2"/>
    <property type="match status" value="1"/>
</dbReference>
<dbReference type="PROSITE" id="PS50119">
    <property type="entry name" value="ZF_BBOX"/>
    <property type="match status" value="1"/>
</dbReference>
<dbReference type="PROSITE" id="PS00518">
    <property type="entry name" value="ZF_RING_1"/>
    <property type="match status" value="1"/>
</dbReference>
<feature type="coiled-coil region" evidence="5">
    <location>
        <begin position="128"/>
        <end position="155"/>
    </location>
</feature>
<dbReference type="AlphaFoldDB" id="A0ABD0X1P8"/>
<dbReference type="SMART" id="SM00184">
    <property type="entry name" value="RING"/>
    <property type="match status" value="1"/>
</dbReference>
<dbReference type="SUPFAM" id="SSF57845">
    <property type="entry name" value="B-box zinc-binding domain"/>
    <property type="match status" value="1"/>
</dbReference>
<evidence type="ECO:0000256" key="1">
    <source>
        <dbReference type="ARBA" id="ARBA00022723"/>
    </source>
</evidence>
<dbReference type="InterPro" id="IPR013083">
    <property type="entry name" value="Znf_RING/FYVE/PHD"/>
</dbReference>
<keyword evidence="1" id="KW-0479">Metal-binding</keyword>
<dbReference type="EMBL" id="JAGEUA010000003">
    <property type="protein sequence ID" value="KAL0993253.1"/>
    <property type="molecule type" value="Genomic_DNA"/>
</dbReference>
<dbReference type="Gene3D" id="3.30.40.10">
    <property type="entry name" value="Zinc/RING finger domain, C3HC4 (zinc finger)"/>
    <property type="match status" value="1"/>
</dbReference>
<proteinExistence type="predicted"/>
<feature type="domain" description="RING-type" evidence="6">
    <location>
        <begin position="14"/>
        <end position="54"/>
    </location>
</feature>
<dbReference type="Pfam" id="PF00643">
    <property type="entry name" value="zf-B_box"/>
    <property type="match status" value="1"/>
</dbReference>
<keyword evidence="5" id="KW-0175">Coiled coil</keyword>
<keyword evidence="2 4" id="KW-0863">Zinc-finger</keyword>
<organism evidence="8 9">
    <name type="scientific">Umbra pygmaea</name>
    <name type="common">Eastern mudminnow</name>
    <dbReference type="NCBI Taxonomy" id="75934"/>
    <lineage>
        <taxon>Eukaryota</taxon>
        <taxon>Metazoa</taxon>
        <taxon>Chordata</taxon>
        <taxon>Craniata</taxon>
        <taxon>Vertebrata</taxon>
        <taxon>Euteleostomi</taxon>
        <taxon>Actinopterygii</taxon>
        <taxon>Neopterygii</taxon>
        <taxon>Teleostei</taxon>
        <taxon>Protacanthopterygii</taxon>
        <taxon>Esociformes</taxon>
        <taxon>Umbridae</taxon>
        <taxon>Umbra</taxon>
    </lineage>
</organism>
<dbReference type="InterPro" id="IPR001841">
    <property type="entry name" value="Znf_RING"/>
</dbReference>
<sequence length="189" mass="21206">MLSSVSLPEEDLSCPVCCDIFKDPVLLKCSHSFCKNCLQTYWSTSAQRTCPVCRKRASKHTPPTNRALKNLCEALLQGIGQSSTKETMALCALHEETLKLFCLVDKQLICVVCQASRIHKDHACSPVVEAAQDCKNELNAALKTLQDKLDFLNRLMGTSEEVLQHIKNQALATERQITDQFVKLHQFLK</sequence>
<evidence type="ECO:0000256" key="3">
    <source>
        <dbReference type="ARBA" id="ARBA00022833"/>
    </source>
</evidence>
<evidence type="ECO:0000256" key="4">
    <source>
        <dbReference type="PROSITE-ProRule" id="PRU00024"/>
    </source>
</evidence>
<evidence type="ECO:0000256" key="2">
    <source>
        <dbReference type="ARBA" id="ARBA00022771"/>
    </source>
</evidence>
<keyword evidence="9" id="KW-1185">Reference proteome</keyword>
<protein>
    <submittedName>
        <fullName evidence="8">Uncharacterized protein</fullName>
    </submittedName>
</protein>
<evidence type="ECO:0000259" key="7">
    <source>
        <dbReference type="PROSITE" id="PS50119"/>
    </source>
</evidence>